<dbReference type="InterPro" id="IPR011545">
    <property type="entry name" value="DEAD/DEAH_box_helicase_dom"/>
</dbReference>
<evidence type="ECO:0000313" key="19">
    <source>
        <dbReference type="Proteomes" id="UP000770785"/>
    </source>
</evidence>
<dbReference type="PANTHER" id="PTHR47964:SF1">
    <property type="entry name" value="ATP-DEPENDENT DNA HELICASE HOMOLOG RECG, CHLOROPLASTIC"/>
    <property type="match status" value="1"/>
</dbReference>
<evidence type="ECO:0000256" key="14">
    <source>
        <dbReference type="ARBA" id="ARBA00048988"/>
    </source>
</evidence>
<dbReference type="Gene3D" id="2.40.50.140">
    <property type="entry name" value="Nucleic acid-binding proteins"/>
    <property type="match status" value="1"/>
</dbReference>
<dbReference type="InterPro" id="IPR014001">
    <property type="entry name" value="Helicase_ATP-bd"/>
</dbReference>
<dbReference type="Gene3D" id="3.40.50.300">
    <property type="entry name" value="P-loop containing nucleotide triphosphate hydrolases"/>
    <property type="match status" value="2"/>
</dbReference>
<feature type="domain" description="Helicase ATP-binding" evidence="16">
    <location>
        <begin position="293"/>
        <end position="456"/>
    </location>
</feature>
<proteinExistence type="inferred from homology"/>
<dbReference type="Pfam" id="PF00271">
    <property type="entry name" value="Helicase_C"/>
    <property type="match status" value="1"/>
</dbReference>
<evidence type="ECO:0000259" key="16">
    <source>
        <dbReference type="PROSITE" id="PS51192"/>
    </source>
</evidence>
<dbReference type="InterPro" id="IPR027417">
    <property type="entry name" value="P-loop_NTPase"/>
</dbReference>
<evidence type="ECO:0000256" key="7">
    <source>
        <dbReference type="ARBA" id="ARBA00022840"/>
    </source>
</evidence>
<evidence type="ECO:0000259" key="17">
    <source>
        <dbReference type="PROSITE" id="PS51194"/>
    </source>
</evidence>
<dbReference type="SUPFAM" id="SSF52540">
    <property type="entry name" value="P-loop containing nucleoside triphosphate hydrolases"/>
    <property type="match status" value="2"/>
</dbReference>
<dbReference type="SUPFAM" id="SSF50249">
    <property type="entry name" value="Nucleic acid-binding proteins"/>
    <property type="match status" value="1"/>
</dbReference>
<dbReference type="CDD" id="cd17992">
    <property type="entry name" value="DEXHc_RecG"/>
    <property type="match status" value="1"/>
</dbReference>
<dbReference type="PROSITE" id="PS51194">
    <property type="entry name" value="HELICASE_CTER"/>
    <property type="match status" value="1"/>
</dbReference>
<accession>A0ABX0XF00</accession>
<dbReference type="Pfam" id="PF17191">
    <property type="entry name" value="RecG_wedge"/>
    <property type="match status" value="1"/>
</dbReference>
<dbReference type="InterPro" id="IPR004609">
    <property type="entry name" value="ATP-dep_DNA_helicase_RecG"/>
</dbReference>
<evidence type="ECO:0000256" key="12">
    <source>
        <dbReference type="ARBA" id="ARBA00034617"/>
    </source>
</evidence>
<evidence type="ECO:0000256" key="9">
    <source>
        <dbReference type="ARBA" id="ARBA00023172"/>
    </source>
</evidence>
<comment type="catalytic activity">
    <reaction evidence="12 15">
        <text>Couples ATP hydrolysis with the unwinding of duplex DNA by translocating in the 3'-5' direction.</text>
        <dbReference type="EC" id="5.6.2.4"/>
    </reaction>
</comment>
<dbReference type="InterPro" id="IPR012340">
    <property type="entry name" value="NA-bd_OB-fold"/>
</dbReference>
<dbReference type="Proteomes" id="UP000770785">
    <property type="component" value="Unassembled WGS sequence"/>
</dbReference>
<comment type="catalytic activity">
    <reaction evidence="14 15">
        <text>ATP + H2O = ADP + phosphate + H(+)</text>
        <dbReference type="Rhea" id="RHEA:13065"/>
        <dbReference type="ChEBI" id="CHEBI:15377"/>
        <dbReference type="ChEBI" id="CHEBI:15378"/>
        <dbReference type="ChEBI" id="CHEBI:30616"/>
        <dbReference type="ChEBI" id="CHEBI:43474"/>
        <dbReference type="ChEBI" id="CHEBI:456216"/>
        <dbReference type="EC" id="5.6.2.4"/>
    </reaction>
</comment>
<dbReference type="InterPro" id="IPR047112">
    <property type="entry name" value="RecG/Mfd"/>
</dbReference>
<dbReference type="Pfam" id="PF00270">
    <property type="entry name" value="DEAD"/>
    <property type="match status" value="1"/>
</dbReference>
<evidence type="ECO:0000256" key="4">
    <source>
        <dbReference type="ARBA" id="ARBA00022763"/>
    </source>
</evidence>
<evidence type="ECO:0000256" key="15">
    <source>
        <dbReference type="RuleBase" id="RU363016"/>
    </source>
</evidence>
<dbReference type="GO" id="GO:0003678">
    <property type="term" value="F:DNA helicase activity"/>
    <property type="evidence" value="ECO:0007669"/>
    <property type="project" value="UniProtKB-EC"/>
</dbReference>
<dbReference type="NCBIfam" id="TIGR00643">
    <property type="entry name" value="recG"/>
    <property type="match status" value="1"/>
</dbReference>
<dbReference type="InterPro" id="IPR045562">
    <property type="entry name" value="RecG_dom3_C"/>
</dbReference>
<gene>
    <name evidence="18" type="ORF">GGR27_003404</name>
</gene>
<name>A0ABX0XF00_9BACT</name>
<evidence type="ECO:0000256" key="8">
    <source>
        <dbReference type="ARBA" id="ARBA00023125"/>
    </source>
</evidence>
<keyword evidence="6 15" id="KW-0347">Helicase</keyword>
<comment type="similarity">
    <text evidence="1 15">Belongs to the helicase family. RecG subfamily.</text>
</comment>
<dbReference type="InterPro" id="IPR001650">
    <property type="entry name" value="Helicase_C-like"/>
</dbReference>
<evidence type="ECO:0000256" key="10">
    <source>
        <dbReference type="ARBA" id="ARBA00023204"/>
    </source>
</evidence>
<keyword evidence="7 15" id="KW-0067">ATP-binding</keyword>
<dbReference type="PROSITE" id="PS51192">
    <property type="entry name" value="HELICASE_ATP_BIND_1"/>
    <property type="match status" value="1"/>
</dbReference>
<evidence type="ECO:0000256" key="13">
    <source>
        <dbReference type="ARBA" id="ARBA00034808"/>
    </source>
</evidence>
<dbReference type="RefSeq" id="WP_320060365.1">
    <property type="nucleotide sequence ID" value="NZ_JAATJH010000007.1"/>
</dbReference>
<dbReference type="SMART" id="SM00487">
    <property type="entry name" value="DEXDc"/>
    <property type="match status" value="1"/>
</dbReference>
<evidence type="ECO:0000256" key="1">
    <source>
        <dbReference type="ARBA" id="ARBA00007504"/>
    </source>
</evidence>
<evidence type="ECO:0000313" key="18">
    <source>
        <dbReference type="EMBL" id="NJC27885.1"/>
    </source>
</evidence>
<dbReference type="NCBIfam" id="NF008168">
    <property type="entry name" value="PRK10917.2-2"/>
    <property type="match status" value="1"/>
</dbReference>
<evidence type="ECO:0000256" key="2">
    <source>
        <dbReference type="ARBA" id="ARBA00017846"/>
    </source>
</evidence>
<dbReference type="SMART" id="SM00490">
    <property type="entry name" value="HELICc"/>
    <property type="match status" value="2"/>
</dbReference>
<keyword evidence="19" id="KW-1185">Reference proteome</keyword>
<sequence>MITPATSKVSLLDKPIATLHGVGPAKANLLAEELQLFTLGDLLYAYPFRYVDRTKFHAIIDIIPNGEALQIKGKLVTMNQVGEGRGKRMTGRLRDESGAALELVWFRGIHLLYRMYKIGEEYIVYGKVEQFNNRLSITHPEMELAARVGNLDQATFEPVYASTEKLNKRALDARGRRKLIKALFDKLKPADLPEILPRSLVQGLRLMSRGLALKNLHLPPDQKSLDGAIRRMKFEELFLLQLRLLQLKLVRENQIAGYSFGSIGTIFTEFFEEKIPFELTGAQKRVLREIRTDLGRGVQMNRLLQGDVGSGKTMVGLMSMLMALDNGFQACMMAPTEILAYQHYEGIQEYLEGMDIKVAFLSGSVKGKARRALLEQLEEGEIDILLGTHALIEPTVVFKNLGLAIIDEQHRFGVKQRAKLWVKNKPYPPHVLVMTATPIPRTLAMTAYGDLDVSVIDELPPGRTPIKTVHFTNHRRERVFGRIRDEIAKGRQAYIVYPLIEENENLDLLALEEAYEEMVQRFPVPDYQISVVHGRMKPDAKDFEMARFKAGETQIMMATTVIEVGVNVPNATIMTIVHTERFGLSQLHQLRGRVGRGAEESFCILLSSVKLSKESRQRIDTMVGTTDGFKIAEADLRLRGPGMLDGTRQSGVLQMRLADLAQDGIILGVAREKAKEILEVDPKLALPEHLALAVHLEKYMRAVKGWGRIS</sequence>
<keyword evidence="5 15" id="KW-0378">Hydrolase</keyword>
<keyword evidence="11" id="KW-0413">Isomerase</keyword>
<comment type="caution">
    <text evidence="18">The sequence shown here is derived from an EMBL/GenBank/DDBJ whole genome shotgun (WGS) entry which is preliminary data.</text>
</comment>
<evidence type="ECO:0000256" key="11">
    <source>
        <dbReference type="ARBA" id="ARBA00023235"/>
    </source>
</evidence>
<keyword evidence="9 15" id="KW-0233">DNA recombination</keyword>
<organism evidence="18 19">
    <name type="scientific">Neolewinella antarctica</name>
    <dbReference type="NCBI Taxonomy" id="442734"/>
    <lineage>
        <taxon>Bacteria</taxon>
        <taxon>Pseudomonadati</taxon>
        <taxon>Bacteroidota</taxon>
        <taxon>Saprospiria</taxon>
        <taxon>Saprospirales</taxon>
        <taxon>Lewinellaceae</taxon>
        <taxon>Neolewinella</taxon>
    </lineage>
</organism>
<dbReference type="NCBIfam" id="NF008165">
    <property type="entry name" value="PRK10917.1-3"/>
    <property type="match status" value="1"/>
</dbReference>
<evidence type="ECO:0000256" key="3">
    <source>
        <dbReference type="ARBA" id="ARBA00022741"/>
    </source>
</evidence>
<protein>
    <recommendedName>
        <fullName evidence="2 15">ATP-dependent DNA helicase RecG</fullName>
        <ecNumber evidence="13 15">5.6.2.4</ecNumber>
    </recommendedName>
</protein>
<dbReference type="Pfam" id="PF19833">
    <property type="entry name" value="RecG_dom3_C"/>
    <property type="match status" value="1"/>
</dbReference>
<dbReference type="PANTHER" id="PTHR47964">
    <property type="entry name" value="ATP-DEPENDENT DNA HELICASE HOMOLOG RECG, CHLOROPLASTIC"/>
    <property type="match status" value="1"/>
</dbReference>
<dbReference type="EMBL" id="JAATJH010000007">
    <property type="protein sequence ID" value="NJC27885.1"/>
    <property type="molecule type" value="Genomic_DNA"/>
</dbReference>
<comment type="function">
    <text evidence="15">Plays a critical role in recombination and DNA repair. Helps process Holliday junction intermediates to mature products by catalyzing branch migration. Has replication fork regression activity, unwinds stalled or blocked replication forks to make a HJ that can be resolved. Has a DNA unwinding activity characteristic of a DNA helicase with 3'-5' polarity.</text>
</comment>
<dbReference type="GO" id="GO:0016787">
    <property type="term" value="F:hydrolase activity"/>
    <property type="evidence" value="ECO:0007669"/>
    <property type="project" value="UniProtKB-KW"/>
</dbReference>
<keyword evidence="3 15" id="KW-0547">Nucleotide-binding</keyword>
<keyword evidence="4 15" id="KW-0227">DNA damage</keyword>
<keyword evidence="10 15" id="KW-0234">DNA repair</keyword>
<feature type="domain" description="Helicase C-terminal" evidence="17">
    <location>
        <begin position="475"/>
        <end position="637"/>
    </location>
</feature>
<evidence type="ECO:0000256" key="5">
    <source>
        <dbReference type="ARBA" id="ARBA00022801"/>
    </source>
</evidence>
<reference evidence="18 19" key="1">
    <citation type="submission" date="2020-03" db="EMBL/GenBank/DDBJ databases">
        <title>Genomic Encyclopedia of Type Strains, Phase IV (KMG-IV): sequencing the most valuable type-strain genomes for metagenomic binning, comparative biology and taxonomic classification.</title>
        <authorList>
            <person name="Goeker M."/>
        </authorList>
    </citation>
    <scope>NUCLEOTIDE SEQUENCE [LARGE SCALE GENOMIC DNA]</scope>
    <source>
        <strain evidence="18 19">DSM 105096</strain>
    </source>
</reference>
<evidence type="ECO:0000256" key="6">
    <source>
        <dbReference type="ARBA" id="ARBA00022806"/>
    </source>
</evidence>
<dbReference type="CDD" id="cd04488">
    <property type="entry name" value="RecG_wedge_OBF"/>
    <property type="match status" value="1"/>
</dbReference>
<keyword evidence="8" id="KW-0238">DNA-binding</keyword>
<dbReference type="EC" id="5.6.2.4" evidence="13 15"/>
<dbReference type="InterPro" id="IPR033454">
    <property type="entry name" value="RecG_wedge"/>
</dbReference>